<name>A0AAD1D4B9_SPHMI</name>
<evidence type="ECO:0000313" key="1">
    <source>
        <dbReference type="EMBL" id="BBE33137.1"/>
    </source>
</evidence>
<accession>A0AAD1D4B9</accession>
<evidence type="ECO:0000313" key="3">
    <source>
        <dbReference type="Proteomes" id="UP000275727"/>
    </source>
</evidence>
<proteinExistence type="predicted"/>
<dbReference type="Proteomes" id="UP000275727">
    <property type="component" value="Chromosome"/>
</dbReference>
<organism evidence="1 3">
    <name type="scientific">Sphingosinicella microcystinivorans</name>
    <dbReference type="NCBI Taxonomy" id="335406"/>
    <lineage>
        <taxon>Bacteria</taxon>
        <taxon>Pseudomonadati</taxon>
        <taxon>Pseudomonadota</taxon>
        <taxon>Alphaproteobacteria</taxon>
        <taxon>Sphingomonadales</taxon>
        <taxon>Sphingosinicellaceae</taxon>
        <taxon>Sphingosinicella</taxon>
    </lineage>
</organism>
<protein>
    <submittedName>
        <fullName evidence="1">Uncharacterized protein</fullName>
    </submittedName>
</protein>
<dbReference type="EMBL" id="AP018711">
    <property type="protein sequence ID" value="BBE33137.1"/>
    <property type="molecule type" value="Genomic_DNA"/>
</dbReference>
<keyword evidence="4" id="KW-1185">Reference proteome</keyword>
<dbReference type="EMBL" id="RBWX01000011">
    <property type="protein sequence ID" value="RKS85569.1"/>
    <property type="molecule type" value="Genomic_DNA"/>
</dbReference>
<evidence type="ECO:0000313" key="4">
    <source>
        <dbReference type="Proteomes" id="UP000276029"/>
    </source>
</evidence>
<sequence>MKVNIEIDCSPEEARAFMGLPDVRPLHDLYIERMTGLMKDGLTASDVERLMSNWLPSAASGIGEVQKAMWNAMTGGVTGGKKG</sequence>
<dbReference type="Pfam" id="PF20099">
    <property type="entry name" value="DUF6489"/>
    <property type="match status" value="1"/>
</dbReference>
<reference evidence="1 3" key="1">
    <citation type="submission" date="2018-06" db="EMBL/GenBank/DDBJ databases">
        <title>Complete Genome Sequence of the Microcystin-Degrading Bacterium Sphingosinicella microcystinivorans Strain B-9.</title>
        <authorList>
            <person name="Jin H."/>
            <person name="Nishizawa T."/>
            <person name="Guo Y."/>
            <person name="Nishizawa A."/>
            <person name="Park H."/>
            <person name="Kato H."/>
            <person name="Tsuji K."/>
            <person name="Harada K."/>
        </authorList>
    </citation>
    <scope>NUCLEOTIDE SEQUENCE [LARGE SCALE GENOMIC DNA]</scope>
    <source>
        <strain evidence="1 3">B9</strain>
    </source>
</reference>
<dbReference type="Proteomes" id="UP000276029">
    <property type="component" value="Unassembled WGS sequence"/>
</dbReference>
<dbReference type="AlphaFoldDB" id="A0AAD1D4B9"/>
<dbReference type="InterPro" id="IPR045502">
    <property type="entry name" value="DUF6489"/>
</dbReference>
<evidence type="ECO:0000313" key="2">
    <source>
        <dbReference type="EMBL" id="RKS85569.1"/>
    </source>
</evidence>
<dbReference type="KEGG" id="smic:SmB9_07950"/>
<dbReference type="RefSeq" id="WP_121053398.1">
    <property type="nucleotide sequence ID" value="NZ_AP018711.1"/>
</dbReference>
<reference evidence="2 4" key="2">
    <citation type="submission" date="2018-10" db="EMBL/GenBank/DDBJ databases">
        <title>Genomic Encyclopedia of Type Strains, Phase IV (KMG-IV): sequencing the most valuable type-strain genomes for metagenomic binning, comparative biology and taxonomic classification.</title>
        <authorList>
            <person name="Goeker M."/>
        </authorList>
    </citation>
    <scope>NUCLEOTIDE SEQUENCE [LARGE SCALE GENOMIC DNA]</scope>
    <source>
        <strain evidence="2 4">DSM 19791</strain>
    </source>
</reference>
<gene>
    <name evidence="2" type="ORF">DFR51_3489</name>
    <name evidence="1" type="ORF">SmB9_07950</name>
</gene>